<comment type="caution">
    <text evidence="5">The sequence shown here is derived from an EMBL/GenBank/DDBJ whole genome shotgun (WGS) entry which is preliminary data.</text>
</comment>
<keyword evidence="1" id="KW-0805">Transcription regulation</keyword>
<organism evidence="5 6">
    <name type="scientific">Pelagibius litoralis</name>
    <dbReference type="NCBI Taxonomy" id="374515"/>
    <lineage>
        <taxon>Bacteria</taxon>
        <taxon>Pseudomonadati</taxon>
        <taxon>Pseudomonadota</taxon>
        <taxon>Alphaproteobacteria</taxon>
        <taxon>Rhodospirillales</taxon>
        <taxon>Rhodovibrionaceae</taxon>
        <taxon>Pelagibius</taxon>
    </lineage>
</organism>
<accession>A0A967F142</accession>
<dbReference type="InterPro" id="IPR036390">
    <property type="entry name" value="WH_DNA-bd_sf"/>
</dbReference>
<reference evidence="5" key="1">
    <citation type="submission" date="2020-03" db="EMBL/GenBank/DDBJ databases">
        <title>Genome of Pelagibius litoralis DSM 21314T.</title>
        <authorList>
            <person name="Wang G."/>
        </authorList>
    </citation>
    <scope>NUCLEOTIDE SEQUENCE</scope>
    <source>
        <strain evidence="5">DSM 21314</strain>
    </source>
</reference>
<keyword evidence="6" id="KW-1185">Reference proteome</keyword>
<feature type="domain" description="HTH hxlR-type" evidence="4">
    <location>
        <begin position="12"/>
        <end position="111"/>
    </location>
</feature>
<evidence type="ECO:0000256" key="2">
    <source>
        <dbReference type="ARBA" id="ARBA00023125"/>
    </source>
</evidence>
<proteinExistence type="predicted"/>
<dbReference type="Gene3D" id="1.10.10.10">
    <property type="entry name" value="Winged helix-like DNA-binding domain superfamily/Winged helix DNA-binding domain"/>
    <property type="match status" value="1"/>
</dbReference>
<sequence length="130" mass="15078">MQNPEHDFRSRCSIARTLEILGDKWTLLVVRDLMWHGKHTFQALQSSAERVPANLLSQRLKRLMAWGLVQREAYQDRPVRYRYYLTDRGKELESLLLQIMSWGHAQLGGGLYEPAQGKTVGEALEKRKSP</sequence>
<dbReference type="SUPFAM" id="SSF46785">
    <property type="entry name" value="Winged helix' DNA-binding domain"/>
    <property type="match status" value="1"/>
</dbReference>
<dbReference type="InterPro" id="IPR002577">
    <property type="entry name" value="HTH_HxlR"/>
</dbReference>
<protein>
    <submittedName>
        <fullName evidence="5">Helix-turn-helix transcriptional regulator</fullName>
    </submittedName>
</protein>
<dbReference type="PANTHER" id="PTHR33204">
    <property type="entry name" value="TRANSCRIPTIONAL REGULATOR, MARR FAMILY"/>
    <property type="match status" value="1"/>
</dbReference>
<gene>
    <name evidence="5" type="ORF">HBA54_20840</name>
</gene>
<name>A0A967F142_9PROT</name>
<dbReference type="InterPro" id="IPR036388">
    <property type="entry name" value="WH-like_DNA-bd_sf"/>
</dbReference>
<evidence type="ECO:0000259" key="4">
    <source>
        <dbReference type="PROSITE" id="PS51118"/>
    </source>
</evidence>
<evidence type="ECO:0000313" key="6">
    <source>
        <dbReference type="Proteomes" id="UP000761264"/>
    </source>
</evidence>
<keyword evidence="3" id="KW-0804">Transcription</keyword>
<dbReference type="AlphaFoldDB" id="A0A967F142"/>
<evidence type="ECO:0000256" key="3">
    <source>
        <dbReference type="ARBA" id="ARBA00023163"/>
    </source>
</evidence>
<dbReference type="EMBL" id="JAAQPH010000018">
    <property type="protein sequence ID" value="NIA71050.1"/>
    <property type="molecule type" value="Genomic_DNA"/>
</dbReference>
<dbReference type="PANTHER" id="PTHR33204:SF18">
    <property type="entry name" value="TRANSCRIPTIONAL REGULATORY PROTEIN"/>
    <property type="match status" value="1"/>
</dbReference>
<dbReference type="Proteomes" id="UP000761264">
    <property type="component" value="Unassembled WGS sequence"/>
</dbReference>
<evidence type="ECO:0000256" key="1">
    <source>
        <dbReference type="ARBA" id="ARBA00023015"/>
    </source>
</evidence>
<dbReference type="PROSITE" id="PS51118">
    <property type="entry name" value="HTH_HXLR"/>
    <property type="match status" value="1"/>
</dbReference>
<evidence type="ECO:0000313" key="5">
    <source>
        <dbReference type="EMBL" id="NIA71050.1"/>
    </source>
</evidence>
<keyword evidence="2" id="KW-0238">DNA-binding</keyword>
<dbReference type="GO" id="GO:0003677">
    <property type="term" value="F:DNA binding"/>
    <property type="evidence" value="ECO:0007669"/>
    <property type="project" value="UniProtKB-KW"/>
</dbReference>
<dbReference type="RefSeq" id="WP_167228281.1">
    <property type="nucleotide sequence ID" value="NZ_JAAQPH010000018.1"/>
</dbReference>
<dbReference type="Pfam" id="PF01638">
    <property type="entry name" value="HxlR"/>
    <property type="match status" value="1"/>
</dbReference>